<reference evidence="2" key="1">
    <citation type="journal article" date="2023" name="Front. Plant Sci.">
        <title>Chromosomal-level genome assembly of Melastoma candidum provides insights into trichome evolution.</title>
        <authorList>
            <person name="Zhong Y."/>
            <person name="Wu W."/>
            <person name="Sun C."/>
            <person name="Zou P."/>
            <person name="Liu Y."/>
            <person name="Dai S."/>
            <person name="Zhou R."/>
        </authorList>
    </citation>
    <scope>NUCLEOTIDE SEQUENCE [LARGE SCALE GENOMIC DNA]</scope>
</reference>
<organism evidence="1 2">
    <name type="scientific">Melastoma candidum</name>
    <dbReference type="NCBI Taxonomy" id="119954"/>
    <lineage>
        <taxon>Eukaryota</taxon>
        <taxon>Viridiplantae</taxon>
        <taxon>Streptophyta</taxon>
        <taxon>Embryophyta</taxon>
        <taxon>Tracheophyta</taxon>
        <taxon>Spermatophyta</taxon>
        <taxon>Magnoliopsida</taxon>
        <taxon>eudicotyledons</taxon>
        <taxon>Gunneridae</taxon>
        <taxon>Pentapetalae</taxon>
        <taxon>rosids</taxon>
        <taxon>malvids</taxon>
        <taxon>Myrtales</taxon>
        <taxon>Melastomataceae</taxon>
        <taxon>Melastomatoideae</taxon>
        <taxon>Melastomateae</taxon>
        <taxon>Melastoma</taxon>
    </lineage>
</organism>
<evidence type="ECO:0000313" key="2">
    <source>
        <dbReference type="Proteomes" id="UP001057402"/>
    </source>
</evidence>
<gene>
    <name evidence="1" type="ORF">MLD38_004539</name>
</gene>
<proteinExistence type="predicted"/>
<comment type="caution">
    <text evidence="1">The sequence shown here is derived from an EMBL/GenBank/DDBJ whole genome shotgun (WGS) entry which is preliminary data.</text>
</comment>
<sequence>MIPSPNLNPNPKPNQTMLTTLFLNSAFLLLLSLYCVSLAFAGRGTDLGPHVLALADADNDDDCTSLAQFPDYPSKCAYVASHDSCRHKGYINYLRVYYCACGRFPFLGHLFFLLWLSVLFYLLGDTAASYFCPSLDNLSKFLRLSPTIAGSTLLSLGNGAADVFSSIVSFTRTGDGDVGLNSVLGGGFFVSSVVVGVIGVAIGPSQIRIEKPGFFRDIGFLLVTLSYLLVAAYIGRICIWGSAFFVLIYVVYVCTVWGMDFLHSIPGDEESGSISVPLLGDINEEKPIQQLGAQAQIDEEQVGLPSSFPIFDTPTCQGLVKLLRALELPLQMPRRLTIPVLSEDSWSKTYAVISVSLSPLLLAFLYDSQSDDVSSGSSTLTYLIAGLVGLVLGITTCVTTTKAHPPKKCLFPWLAAGFLMSVTWTYIVAEELVSLLASVGIILGISPSILGLTVLAWGNSLGDLISNVAMAINGGVDGVQVAISGCYGGPIFNTLIGLGLSLVVKSWSSYPGTYLIPGDDSLYEMIAFVMGGLLWAAVIVPRNDMRLGRSLGVGLIAIYLCFLSLRLAKAIGLINM</sequence>
<accession>A0ACB9S7Y3</accession>
<keyword evidence="2" id="KW-1185">Reference proteome</keyword>
<dbReference type="EMBL" id="CM042881">
    <property type="protein sequence ID" value="KAI4386621.1"/>
    <property type="molecule type" value="Genomic_DNA"/>
</dbReference>
<protein>
    <submittedName>
        <fullName evidence="1">Uncharacterized protein</fullName>
    </submittedName>
</protein>
<evidence type="ECO:0000313" key="1">
    <source>
        <dbReference type="EMBL" id="KAI4386621.1"/>
    </source>
</evidence>
<name>A0ACB9S7Y3_9MYRT</name>
<dbReference type="Proteomes" id="UP001057402">
    <property type="component" value="Chromosome 2"/>
</dbReference>